<keyword evidence="5" id="KW-1003">Cell membrane</keyword>
<evidence type="ECO:0000256" key="1">
    <source>
        <dbReference type="ARBA" id="ARBA00004435"/>
    </source>
</evidence>
<evidence type="ECO:0000256" key="8">
    <source>
        <dbReference type="ARBA" id="ARBA00022989"/>
    </source>
</evidence>
<evidence type="ECO:0000256" key="4">
    <source>
        <dbReference type="ARBA" id="ARBA00022427"/>
    </source>
</evidence>
<dbReference type="EMBL" id="FN653258">
    <property type="protein sequence ID" value="CBY14152.1"/>
    <property type="molecule type" value="Genomic_DNA"/>
</dbReference>
<dbReference type="GO" id="GO:0005923">
    <property type="term" value="C:bicellular tight junction"/>
    <property type="evidence" value="ECO:0007669"/>
    <property type="project" value="UniProtKB-SubCell"/>
</dbReference>
<feature type="transmembrane region" description="Helical" evidence="10">
    <location>
        <begin position="122"/>
        <end position="143"/>
    </location>
</feature>
<evidence type="ECO:0000256" key="10">
    <source>
        <dbReference type="SAM" id="Phobius"/>
    </source>
</evidence>
<evidence type="ECO:0000313" key="11">
    <source>
        <dbReference type="EMBL" id="CBY14152.1"/>
    </source>
</evidence>
<sequence length="225" mass="24479">MTIRGVGILLGMAALGGVLFCLFDRHWRISVNYNQPGSAMPTVSYHEGLWHRCSNSYNLGGQSNCAKMMEAINHLPSELIFQRGFAVFAAIAGGIGVLFGMASAQRINFASKQKDKNCCATLAGVCYIVTAACIMAAASWSASHTLKDSKWDYGIVNTAGYNIIYTIGADIYVGWVTGVMALIAGCIMIFTSCNNDEYDDEMEYNTTQYAPPNTYNSAGTRKEYC</sequence>
<keyword evidence="7" id="KW-0965">Cell junction</keyword>
<evidence type="ECO:0008006" key="13">
    <source>
        <dbReference type="Google" id="ProtNLM"/>
    </source>
</evidence>
<dbReference type="InterPro" id="IPR006187">
    <property type="entry name" value="Claudin"/>
</dbReference>
<feature type="transmembrane region" description="Helical" evidence="10">
    <location>
        <begin position="80"/>
        <end position="101"/>
    </location>
</feature>
<feature type="transmembrane region" description="Helical" evidence="10">
    <location>
        <begin position="163"/>
        <end position="190"/>
    </location>
</feature>
<keyword evidence="12" id="KW-1185">Reference proteome</keyword>
<dbReference type="InterPro" id="IPR004031">
    <property type="entry name" value="PMP22/EMP/MP20/Claudin"/>
</dbReference>
<gene>
    <name evidence="11" type="ORF">GSOID_T00007134001</name>
</gene>
<dbReference type="GO" id="GO:0005886">
    <property type="term" value="C:plasma membrane"/>
    <property type="evidence" value="ECO:0007669"/>
    <property type="project" value="UniProtKB-SubCell"/>
</dbReference>
<proteinExistence type="inferred from homology"/>
<name>E4XWV8_OIKDI</name>
<organism evidence="11">
    <name type="scientific">Oikopleura dioica</name>
    <name type="common">Tunicate</name>
    <dbReference type="NCBI Taxonomy" id="34765"/>
    <lineage>
        <taxon>Eukaryota</taxon>
        <taxon>Metazoa</taxon>
        <taxon>Chordata</taxon>
        <taxon>Tunicata</taxon>
        <taxon>Appendicularia</taxon>
        <taxon>Copelata</taxon>
        <taxon>Oikopleuridae</taxon>
        <taxon>Oikopleura</taxon>
    </lineage>
</organism>
<dbReference type="InParanoid" id="E4XWV8"/>
<dbReference type="Proteomes" id="UP000001307">
    <property type="component" value="Unassembled WGS sequence"/>
</dbReference>
<keyword evidence="4" id="KW-0796">Tight junction</keyword>
<evidence type="ECO:0000256" key="6">
    <source>
        <dbReference type="ARBA" id="ARBA00022692"/>
    </source>
</evidence>
<comment type="similarity">
    <text evidence="3">Belongs to the claudin family.</text>
</comment>
<dbReference type="PANTHER" id="PTHR12002">
    <property type="entry name" value="CLAUDIN"/>
    <property type="match status" value="1"/>
</dbReference>
<evidence type="ECO:0000256" key="3">
    <source>
        <dbReference type="ARBA" id="ARBA00008295"/>
    </source>
</evidence>
<feature type="transmembrane region" description="Helical" evidence="10">
    <location>
        <begin position="7"/>
        <end position="27"/>
    </location>
</feature>
<evidence type="ECO:0000256" key="9">
    <source>
        <dbReference type="ARBA" id="ARBA00023136"/>
    </source>
</evidence>
<evidence type="ECO:0000256" key="2">
    <source>
        <dbReference type="ARBA" id="ARBA00004651"/>
    </source>
</evidence>
<dbReference type="GO" id="GO:0005198">
    <property type="term" value="F:structural molecule activity"/>
    <property type="evidence" value="ECO:0007669"/>
    <property type="project" value="InterPro"/>
</dbReference>
<evidence type="ECO:0000256" key="7">
    <source>
        <dbReference type="ARBA" id="ARBA00022949"/>
    </source>
</evidence>
<keyword evidence="9 10" id="KW-0472">Membrane</keyword>
<reference evidence="11" key="1">
    <citation type="journal article" date="2010" name="Science">
        <title>Plasticity of animal genome architecture unmasked by rapid evolution of a pelagic tunicate.</title>
        <authorList>
            <person name="Denoeud F."/>
            <person name="Henriet S."/>
            <person name="Mungpakdee S."/>
            <person name="Aury J.M."/>
            <person name="Da Silva C."/>
            <person name="Brinkmann H."/>
            <person name="Mikhaleva J."/>
            <person name="Olsen L.C."/>
            <person name="Jubin C."/>
            <person name="Canestro C."/>
            <person name="Bouquet J.M."/>
            <person name="Danks G."/>
            <person name="Poulain J."/>
            <person name="Campsteijn C."/>
            <person name="Adamski M."/>
            <person name="Cross I."/>
            <person name="Yadetie F."/>
            <person name="Muffato M."/>
            <person name="Louis A."/>
            <person name="Butcher S."/>
            <person name="Tsagkogeorga G."/>
            <person name="Konrad A."/>
            <person name="Singh S."/>
            <person name="Jensen M.F."/>
            <person name="Cong E.H."/>
            <person name="Eikeseth-Otteraa H."/>
            <person name="Noel B."/>
            <person name="Anthouard V."/>
            <person name="Porcel B.M."/>
            <person name="Kachouri-Lafond R."/>
            <person name="Nishino A."/>
            <person name="Ugolini M."/>
            <person name="Chourrout P."/>
            <person name="Nishida H."/>
            <person name="Aasland R."/>
            <person name="Huzurbazar S."/>
            <person name="Westhof E."/>
            <person name="Delsuc F."/>
            <person name="Lehrach H."/>
            <person name="Reinhardt R."/>
            <person name="Weissenbach J."/>
            <person name="Roy S.W."/>
            <person name="Artiguenave F."/>
            <person name="Postlethwait J.H."/>
            <person name="Manak J.R."/>
            <person name="Thompson E.M."/>
            <person name="Jaillon O."/>
            <person name="Du Pasquier L."/>
            <person name="Boudinot P."/>
            <person name="Liberles D.A."/>
            <person name="Volff J.N."/>
            <person name="Philippe H."/>
            <person name="Lenhard B."/>
            <person name="Roest Crollius H."/>
            <person name="Wincker P."/>
            <person name="Chourrout D."/>
        </authorList>
    </citation>
    <scope>NUCLEOTIDE SEQUENCE [LARGE SCALE GENOMIC DNA]</scope>
</reference>
<keyword evidence="8 10" id="KW-1133">Transmembrane helix</keyword>
<evidence type="ECO:0000313" key="12">
    <source>
        <dbReference type="Proteomes" id="UP000001307"/>
    </source>
</evidence>
<dbReference type="OrthoDB" id="10025519at2759"/>
<dbReference type="Gene3D" id="1.20.140.150">
    <property type="match status" value="1"/>
</dbReference>
<protein>
    <recommendedName>
        <fullName evidence="13">Claudin</fullName>
    </recommendedName>
</protein>
<evidence type="ECO:0000256" key="5">
    <source>
        <dbReference type="ARBA" id="ARBA00022475"/>
    </source>
</evidence>
<dbReference type="PRINTS" id="PR01077">
    <property type="entry name" value="CLAUDIN"/>
</dbReference>
<dbReference type="Pfam" id="PF00822">
    <property type="entry name" value="PMP22_Claudin"/>
    <property type="match status" value="1"/>
</dbReference>
<dbReference type="AlphaFoldDB" id="E4XWV8"/>
<comment type="subcellular location">
    <subcellularLocation>
        <location evidence="1">Cell junction</location>
        <location evidence="1">Tight junction</location>
    </subcellularLocation>
    <subcellularLocation>
        <location evidence="2">Cell membrane</location>
        <topology evidence="2">Multi-pass membrane protein</topology>
    </subcellularLocation>
</comment>
<keyword evidence="6 10" id="KW-0812">Transmembrane</keyword>
<accession>E4XWV8</accession>